<sequence>MTFNHRLIEPKWQSYWKENKTFQTEKGGDAGNFYALDMFPYPSGVGLHVGHPEGYTATDILARMKRAQGHKVLHPMGWDAFGLPAEQYAIDTGNDVKEFTAKNIETFRGQINSLGFSYDWDREVNTTDPDYYKWTQWIFIQLYKKGLAYVDEVSVNWCPELRAVLANEEVVDGLSERGGHPVVRRPMRQWMLKITAYADRLVDDLDLVDWPDSIKEMQRNWIGRSNGAEVTFDVKDHEASFKVFTTRPDTLFGATYCVLSPEHDLVAQITTIDQKEAVESYQKEVSLKSDLERTDLAKEKTGAFTGAYAINPVNGMAVPIWIADYVLSTYGTGAIMAVPAHDERDYEFAQTFNLPIIAVLEGGNIAEEAFTGEGVHINSDFLNGLDKAAGIERAIDWLTTNGKGEKKVSYRLRDWVFSRQRYWGEPIPIIHWEDGTMTTVPEEELPLNLPHMDHIRPSGTGESPLANATDWLEVVDAKTGMKGRRETNTMPQWAGSSWYFLRFIDPDNQEMLADPEKLKEWLPVDMYLGGAEHAVLHLLYARFWHKFLFDIGVVPTPEPFQKLYNQGMILGENNEKMSKSRGNVVNPDDVVAKYGADTLRVYEMFMGPLDASIAWSENGLDGARKFLDRVWRLMIDERAEEIKEKIVATNDGSLDRVYHQTVKKVTADFEVLHFNTAISQLMVFINEAYKAETVYKGYLEGFLQLLAPVAPHMAEELWQKLGHSEDISYVAWPTYEEAMLVDATVEVIFQVNGKVKSRAKVDNGLAKEALEALAMADAAIQENIVGKTIRKVIVVPNKLVNIVAN</sequence>
<dbReference type="OrthoDB" id="9810365at2"/>
<comment type="similarity">
    <text evidence="1 9 10">Belongs to the class-I aminoacyl-tRNA synthetase family.</text>
</comment>
<dbReference type="SUPFAM" id="SSF47323">
    <property type="entry name" value="Anticodon-binding domain of a subclass of class I aminoacyl-tRNA synthetases"/>
    <property type="match status" value="1"/>
</dbReference>
<evidence type="ECO:0000256" key="9">
    <source>
        <dbReference type="HAMAP-Rule" id="MF_00049"/>
    </source>
</evidence>
<dbReference type="InterPro" id="IPR009080">
    <property type="entry name" value="tRNAsynth_Ia_anticodon-bd"/>
</dbReference>
<evidence type="ECO:0000259" key="12">
    <source>
        <dbReference type="Pfam" id="PF08264"/>
    </source>
</evidence>
<dbReference type="Pfam" id="PF00133">
    <property type="entry name" value="tRNA-synt_1"/>
    <property type="match status" value="1"/>
</dbReference>
<dbReference type="InterPro" id="IPR013155">
    <property type="entry name" value="M/V/L/I-tRNA-synth_anticd-bd"/>
</dbReference>
<comment type="catalytic activity">
    <reaction evidence="8 9">
        <text>tRNA(Leu) + L-leucine + ATP = L-leucyl-tRNA(Leu) + AMP + diphosphate</text>
        <dbReference type="Rhea" id="RHEA:11688"/>
        <dbReference type="Rhea" id="RHEA-COMP:9613"/>
        <dbReference type="Rhea" id="RHEA-COMP:9622"/>
        <dbReference type="ChEBI" id="CHEBI:30616"/>
        <dbReference type="ChEBI" id="CHEBI:33019"/>
        <dbReference type="ChEBI" id="CHEBI:57427"/>
        <dbReference type="ChEBI" id="CHEBI:78442"/>
        <dbReference type="ChEBI" id="CHEBI:78494"/>
        <dbReference type="ChEBI" id="CHEBI:456215"/>
        <dbReference type="EC" id="6.1.1.4"/>
    </reaction>
</comment>
<dbReference type="HAMAP" id="MF_00049_B">
    <property type="entry name" value="Leu_tRNA_synth_B"/>
    <property type="match status" value="1"/>
</dbReference>
<dbReference type="SUPFAM" id="SSF52374">
    <property type="entry name" value="Nucleotidylyl transferase"/>
    <property type="match status" value="1"/>
</dbReference>
<dbReference type="EC" id="6.1.1.4" evidence="9"/>
<keyword evidence="2 9" id="KW-0963">Cytoplasm</keyword>
<keyword evidence="7 9" id="KW-0030">Aminoacyl-tRNA synthetase</keyword>
<keyword evidence="6 9" id="KW-0648">Protein biosynthesis</keyword>
<feature type="short sequence motif" description="'KMSKS' region" evidence="9">
    <location>
        <begin position="576"/>
        <end position="580"/>
    </location>
</feature>
<evidence type="ECO:0000256" key="6">
    <source>
        <dbReference type="ARBA" id="ARBA00022917"/>
    </source>
</evidence>
<keyword evidence="5 9" id="KW-0067">ATP-binding</keyword>
<feature type="domain" description="Aminoacyl-tRNA synthetase class Ia" evidence="11">
    <location>
        <begin position="412"/>
        <end position="603"/>
    </location>
</feature>
<dbReference type="GO" id="GO:0006429">
    <property type="term" value="P:leucyl-tRNA aminoacylation"/>
    <property type="evidence" value="ECO:0007669"/>
    <property type="project" value="UniProtKB-UniRule"/>
</dbReference>
<organism evidence="15 16">
    <name type="scientific">Brochothrix campestris FSL F6-1037</name>
    <dbReference type="NCBI Taxonomy" id="1265861"/>
    <lineage>
        <taxon>Bacteria</taxon>
        <taxon>Bacillati</taxon>
        <taxon>Bacillota</taxon>
        <taxon>Bacilli</taxon>
        <taxon>Bacillales</taxon>
        <taxon>Listeriaceae</taxon>
        <taxon>Brochothrix</taxon>
    </lineage>
</organism>
<dbReference type="EMBL" id="AODH01000041">
    <property type="protein sequence ID" value="EUJ37332.1"/>
    <property type="molecule type" value="Genomic_DNA"/>
</dbReference>
<dbReference type="FunFam" id="3.40.50.620:FF:000056">
    <property type="entry name" value="Leucine--tRNA ligase"/>
    <property type="match status" value="1"/>
</dbReference>
<dbReference type="Proteomes" id="UP000019243">
    <property type="component" value="Unassembled WGS sequence"/>
</dbReference>
<evidence type="ECO:0000259" key="14">
    <source>
        <dbReference type="Pfam" id="PF13603"/>
    </source>
</evidence>
<dbReference type="Gene3D" id="3.10.20.590">
    <property type="match status" value="1"/>
</dbReference>
<keyword evidence="4 9" id="KW-0547">Nucleotide-binding</keyword>
<dbReference type="InterPro" id="IPR009008">
    <property type="entry name" value="Val/Leu/Ile-tRNA-synth_edit"/>
</dbReference>
<dbReference type="CDD" id="cd07958">
    <property type="entry name" value="Anticodon_Ia_Leu_BEm"/>
    <property type="match status" value="1"/>
</dbReference>
<dbReference type="GO" id="GO:0005829">
    <property type="term" value="C:cytosol"/>
    <property type="evidence" value="ECO:0007669"/>
    <property type="project" value="TreeGrafter"/>
</dbReference>
<dbReference type="GO" id="GO:0005524">
    <property type="term" value="F:ATP binding"/>
    <property type="evidence" value="ECO:0007669"/>
    <property type="project" value="UniProtKB-UniRule"/>
</dbReference>
<reference evidence="15 16" key="1">
    <citation type="submission" date="2012-12" db="EMBL/GenBank/DDBJ databases">
        <title>Novel taxa of Listeriaceae from agricultural environments in the United States.</title>
        <authorList>
            <person name="den Bakker H.C."/>
            <person name="Allred A."/>
            <person name="Warchocki S."/>
            <person name="Wright E.M."/>
            <person name="Burrell A."/>
            <person name="Nightingale K.K."/>
            <person name="Kephart D."/>
            <person name="Wiedmann M."/>
        </authorList>
    </citation>
    <scope>NUCLEOTIDE SEQUENCE [LARGE SCALE GENOMIC DNA]</scope>
    <source>
        <strain evidence="15 16">FSL F6-1037</strain>
    </source>
</reference>
<protein>
    <recommendedName>
        <fullName evidence="9">Leucine--tRNA ligase</fullName>
        <ecNumber evidence="9">6.1.1.4</ecNumber>
    </recommendedName>
    <alternativeName>
        <fullName evidence="9">Leucyl-tRNA synthetase</fullName>
        <shortName evidence="9">LeuRS</shortName>
    </alternativeName>
</protein>
<evidence type="ECO:0000256" key="3">
    <source>
        <dbReference type="ARBA" id="ARBA00022598"/>
    </source>
</evidence>
<keyword evidence="16" id="KW-1185">Reference proteome</keyword>
<dbReference type="Pfam" id="PF09334">
    <property type="entry name" value="tRNA-synt_1g"/>
    <property type="match status" value="1"/>
</dbReference>
<gene>
    <name evidence="9 15" type="primary">leuS</name>
    <name evidence="15" type="ORF">BCAMP_09885</name>
</gene>
<evidence type="ECO:0000256" key="7">
    <source>
        <dbReference type="ARBA" id="ARBA00023146"/>
    </source>
</evidence>
<dbReference type="PANTHER" id="PTHR43740:SF2">
    <property type="entry name" value="LEUCINE--TRNA LIGASE, MITOCHONDRIAL"/>
    <property type="match status" value="1"/>
</dbReference>
<dbReference type="NCBIfam" id="TIGR00396">
    <property type="entry name" value="leuS_bact"/>
    <property type="match status" value="1"/>
</dbReference>
<dbReference type="Gene3D" id="3.40.50.620">
    <property type="entry name" value="HUPs"/>
    <property type="match status" value="2"/>
</dbReference>
<name>W7CK49_9LIST</name>
<accession>W7CK49</accession>
<dbReference type="InterPro" id="IPR002300">
    <property type="entry name" value="aa-tRNA-synth_Ia"/>
</dbReference>
<dbReference type="GO" id="GO:0002161">
    <property type="term" value="F:aminoacyl-tRNA deacylase activity"/>
    <property type="evidence" value="ECO:0007669"/>
    <property type="project" value="InterPro"/>
</dbReference>
<dbReference type="Gene3D" id="1.10.730.10">
    <property type="entry name" value="Isoleucyl-tRNA Synthetase, Domain 1"/>
    <property type="match status" value="1"/>
</dbReference>
<comment type="subcellular location">
    <subcellularLocation>
        <location evidence="9">Cytoplasm</location>
    </subcellularLocation>
</comment>
<dbReference type="InterPro" id="IPR015413">
    <property type="entry name" value="Methionyl/Leucyl_tRNA_Synth"/>
</dbReference>
<dbReference type="AlphaFoldDB" id="W7CK49"/>
<dbReference type="Gene3D" id="3.90.740.10">
    <property type="entry name" value="Valyl/Leucyl/Isoleucyl-tRNA synthetase, editing domain"/>
    <property type="match status" value="1"/>
</dbReference>
<evidence type="ECO:0000256" key="5">
    <source>
        <dbReference type="ARBA" id="ARBA00022840"/>
    </source>
</evidence>
<dbReference type="STRING" id="1265861.BCAMP_09885"/>
<keyword evidence="3 9" id="KW-0436">Ligase</keyword>
<dbReference type="CDD" id="cd00812">
    <property type="entry name" value="LeuRS_core"/>
    <property type="match status" value="1"/>
</dbReference>
<dbReference type="FunFam" id="3.40.50.620:FF:000077">
    <property type="entry name" value="Leucine--tRNA ligase"/>
    <property type="match status" value="1"/>
</dbReference>
<dbReference type="InterPro" id="IPR025709">
    <property type="entry name" value="Leu_tRNA-synth_edit"/>
</dbReference>
<evidence type="ECO:0000259" key="11">
    <source>
        <dbReference type="Pfam" id="PF00133"/>
    </source>
</evidence>
<evidence type="ECO:0000256" key="10">
    <source>
        <dbReference type="RuleBase" id="RU363039"/>
    </source>
</evidence>
<dbReference type="InterPro" id="IPR002302">
    <property type="entry name" value="Leu-tRNA-ligase"/>
</dbReference>
<proteinExistence type="inferred from homology"/>
<evidence type="ECO:0000259" key="13">
    <source>
        <dbReference type="Pfam" id="PF09334"/>
    </source>
</evidence>
<dbReference type="InterPro" id="IPR014729">
    <property type="entry name" value="Rossmann-like_a/b/a_fold"/>
</dbReference>
<feature type="domain" description="Leucyl-tRNA synthetase editing" evidence="14">
    <location>
        <begin position="219"/>
        <end position="398"/>
    </location>
</feature>
<dbReference type="RefSeq" id="WP_035315148.1">
    <property type="nucleotide sequence ID" value="NZ_AODH01000041.1"/>
</dbReference>
<evidence type="ECO:0000256" key="4">
    <source>
        <dbReference type="ARBA" id="ARBA00022741"/>
    </source>
</evidence>
<comment type="caution">
    <text evidence="9">Lacks conserved residue(s) required for the propagation of feature annotation.</text>
</comment>
<dbReference type="FunFam" id="1.10.730.10:FF:000011">
    <property type="entry name" value="Leucine--tRNA ligase chloroplastic/mitochondrial"/>
    <property type="match status" value="1"/>
</dbReference>
<dbReference type="Pfam" id="PF13603">
    <property type="entry name" value="tRNA-synt_1_2"/>
    <property type="match status" value="1"/>
</dbReference>
<dbReference type="FunFam" id="1.10.730.10:FF:000012">
    <property type="entry name" value="Leucine--tRNA ligase"/>
    <property type="match status" value="1"/>
</dbReference>
<dbReference type="PANTHER" id="PTHR43740">
    <property type="entry name" value="LEUCYL-TRNA SYNTHETASE"/>
    <property type="match status" value="1"/>
</dbReference>
<dbReference type="PRINTS" id="PR00985">
    <property type="entry name" value="TRNASYNTHLEU"/>
</dbReference>
<dbReference type="PATRIC" id="fig|1265861.3.peg.1938"/>
<feature type="binding site" evidence="9">
    <location>
        <position position="579"/>
    </location>
    <ligand>
        <name>ATP</name>
        <dbReference type="ChEBI" id="CHEBI:30616"/>
    </ligand>
</feature>
<evidence type="ECO:0000256" key="1">
    <source>
        <dbReference type="ARBA" id="ARBA00005594"/>
    </source>
</evidence>
<feature type="domain" description="Methionyl/Leucyl tRNA synthetase" evidence="13">
    <location>
        <begin position="39"/>
        <end position="170"/>
    </location>
</feature>
<evidence type="ECO:0000313" key="16">
    <source>
        <dbReference type="Proteomes" id="UP000019243"/>
    </source>
</evidence>
<feature type="domain" description="Methionyl/Valyl/Leucyl/Isoleucyl-tRNA synthetase anticodon-binding" evidence="12">
    <location>
        <begin position="656"/>
        <end position="768"/>
    </location>
</feature>
<comment type="caution">
    <text evidence="15">The sequence shown here is derived from an EMBL/GenBank/DDBJ whole genome shotgun (WGS) entry which is preliminary data.</text>
</comment>
<evidence type="ECO:0000256" key="8">
    <source>
        <dbReference type="ARBA" id="ARBA00047469"/>
    </source>
</evidence>
<evidence type="ECO:0000256" key="2">
    <source>
        <dbReference type="ARBA" id="ARBA00022490"/>
    </source>
</evidence>
<evidence type="ECO:0000313" key="15">
    <source>
        <dbReference type="EMBL" id="EUJ37332.1"/>
    </source>
</evidence>
<dbReference type="SUPFAM" id="SSF50677">
    <property type="entry name" value="ValRS/IleRS/LeuRS editing domain"/>
    <property type="match status" value="1"/>
</dbReference>
<dbReference type="GO" id="GO:0004823">
    <property type="term" value="F:leucine-tRNA ligase activity"/>
    <property type="evidence" value="ECO:0007669"/>
    <property type="project" value="UniProtKB-UniRule"/>
</dbReference>
<dbReference type="Pfam" id="PF08264">
    <property type="entry name" value="Anticodon_1"/>
    <property type="match status" value="1"/>
</dbReference>